<evidence type="ECO:0000313" key="2">
    <source>
        <dbReference type="Proteomes" id="UP000245802"/>
    </source>
</evidence>
<organism evidence="1 2">
    <name type="scientific">Gemmata obscuriglobus</name>
    <dbReference type="NCBI Taxonomy" id="114"/>
    <lineage>
        <taxon>Bacteria</taxon>
        <taxon>Pseudomonadati</taxon>
        <taxon>Planctomycetota</taxon>
        <taxon>Planctomycetia</taxon>
        <taxon>Gemmatales</taxon>
        <taxon>Gemmataceae</taxon>
        <taxon>Gemmata</taxon>
    </lineage>
</organism>
<accession>A0A2Z3GZV6</accession>
<sequence length="116" mass="11786">MTAGIFHFTIEQGTDFVLPIAYTDADGAPIDLTGCAAALMIRRAQDDAAPLVSLSSPGNGIVINGPAGTLLVTIDSSVTATLASGTAVYDLKLTDGLGNPTRLIEGNVTISPAVTR</sequence>
<proteinExistence type="predicted"/>
<dbReference type="KEGG" id="gog:C1280_08340"/>
<dbReference type="RefSeq" id="WP_010033359.1">
    <property type="nucleotide sequence ID" value="NZ_CP025958.1"/>
</dbReference>
<name>A0A2Z3GZV6_9BACT</name>
<dbReference type="EMBL" id="CP025958">
    <property type="protein sequence ID" value="AWM37027.1"/>
    <property type="molecule type" value="Genomic_DNA"/>
</dbReference>
<reference evidence="1 2" key="1">
    <citation type="submission" date="2018-01" db="EMBL/GenBank/DDBJ databases">
        <title>G. obscuriglobus.</title>
        <authorList>
            <person name="Franke J."/>
            <person name="Blomberg W."/>
            <person name="Selmecki A."/>
        </authorList>
    </citation>
    <scope>NUCLEOTIDE SEQUENCE [LARGE SCALE GENOMIC DNA]</scope>
    <source>
        <strain evidence="1 2">DSM 5831</strain>
    </source>
</reference>
<dbReference type="Proteomes" id="UP000245802">
    <property type="component" value="Chromosome"/>
</dbReference>
<keyword evidence="2" id="KW-1185">Reference proteome</keyword>
<gene>
    <name evidence="1" type="ORF">C1280_08340</name>
</gene>
<protein>
    <submittedName>
        <fullName evidence="1">Uncharacterized protein</fullName>
    </submittedName>
</protein>
<dbReference type="AlphaFoldDB" id="A0A2Z3GZV6"/>
<dbReference type="OrthoDB" id="8913184at2"/>
<evidence type="ECO:0000313" key="1">
    <source>
        <dbReference type="EMBL" id="AWM37027.1"/>
    </source>
</evidence>